<keyword evidence="1" id="KW-0472">Membrane</keyword>
<feature type="transmembrane region" description="Helical" evidence="1">
    <location>
        <begin position="325"/>
        <end position="351"/>
    </location>
</feature>
<feature type="transmembrane region" description="Helical" evidence="1">
    <location>
        <begin position="255"/>
        <end position="273"/>
    </location>
</feature>
<feature type="transmembrane region" description="Helical" evidence="1">
    <location>
        <begin position="480"/>
        <end position="502"/>
    </location>
</feature>
<dbReference type="GO" id="GO:0016747">
    <property type="term" value="F:acyltransferase activity, transferring groups other than amino-acyl groups"/>
    <property type="evidence" value="ECO:0007669"/>
    <property type="project" value="InterPro"/>
</dbReference>
<feature type="transmembrane region" description="Helical" evidence="1">
    <location>
        <begin position="562"/>
        <end position="582"/>
    </location>
</feature>
<feature type="transmembrane region" description="Helical" evidence="1">
    <location>
        <begin position="285"/>
        <end position="305"/>
    </location>
</feature>
<dbReference type="AlphaFoldDB" id="A0AAN5DG66"/>
<sequence length="688" mass="78335">LATLFALLSNAQSQNVLQFPRLLQERNDLWTTVIQNNHSHISGLSSSIQLFSFDVFLDAVGANRGDSLSPECQEDIAALISALLGKFEYPEFAEQVWFPMHDSSGKIHQAILKGHIYFAGHFSECVEIDTKLTGRDRPFRADYFKIEVDILFRSNAKNGSCEVTDAGQVLGWSLGICLPASCSSEELESLLSVDSAKHNPICAVYRTNDHIENRSVGFYVTISVLGVVFTLCALSGIADFFLSDSLSDKPVSASLIWRLFIAFSLYSNVASIFDTSGATKEGQIWPIHCMRFFSMCWVVLGHLTVEMSGVIANPLDVFERTQDLITVFILNAFFAVDTFFFIGGLLLAFLWQTMDSRFNVQPFLRFKNYIRNPKQTNSPGAWLMFYVHRILRLSPPYYMTVLFCAFVWNQFFRDSPFSLNLVVPAISNNCRDTWWLEFTYMQNIFKTDYQCLPVSWYLATDIQIFLFTPLLILPLACKPLLGFAVAVVIFSISSGLNIFLVYHYHWPASLMFIGGSDPEMTNFNNYDLYMYCSPIIRCQVYIIGMLVGWFLQSKKRMRINPIINVILWITSVVLMLTVILDLHSQTTGHLIPIFWRAMYSVFSKPVWALALSWIIISCYYGYGGPINSFMSWHIFWSACFEISFGKVDMLFLGGHRMGVTTTEENSIKIISSKDLDNQEEAVHVKMRM</sequence>
<feature type="domain" description="Nose resistant-to-fluoxetine protein N-terminal" evidence="2">
    <location>
        <begin position="69"/>
        <end position="208"/>
    </location>
</feature>
<feature type="transmembrane region" description="Helical" evidence="1">
    <location>
        <begin position="602"/>
        <end position="622"/>
    </location>
</feature>
<name>A0AAN5DG66_9BILA</name>
<dbReference type="Pfam" id="PF20146">
    <property type="entry name" value="NRF"/>
    <property type="match status" value="1"/>
</dbReference>
<comment type="caution">
    <text evidence="3">The sequence shown here is derived from an EMBL/GenBank/DDBJ whole genome shotgun (WGS) entry which is preliminary data.</text>
</comment>
<keyword evidence="4" id="KW-1185">Reference proteome</keyword>
<organism evidence="3 4">
    <name type="scientific">Pristionchus mayeri</name>
    <dbReference type="NCBI Taxonomy" id="1317129"/>
    <lineage>
        <taxon>Eukaryota</taxon>
        <taxon>Metazoa</taxon>
        <taxon>Ecdysozoa</taxon>
        <taxon>Nematoda</taxon>
        <taxon>Chromadorea</taxon>
        <taxon>Rhabditida</taxon>
        <taxon>Rhabditina</taxon>
        <taxon>Diplogasteromorpha</taxon>
        <taxon>Diplogasteroidea</taxon>
        <taxon>Neodiplogasteridae</taxon>
        <taxon>Pristionchus</taxon>
    </lineage>
</organism>
<evidence type="ECO:0000259" key="2">
    <source>
        <dbReference type="SMART" id="SM00703"/>
    </source>
</evidence>
<dbReference type="Proteomes" id="UP001328107">
    <property type="component" value="Unassembled WGS sequence"/>
</dbReference>
<proteinExistence type="predicted"/>
<feature type="transmembrane region" description="Helical" evidence="1">
    <location>
        <begin position="216"/>
        <end position="243"/>
    </location>
</feature>
<feature type="non-terminal residue" evidence="3">
    <location>
        <position position="1"/>
    </location>
</feature>
<dbReference type="EMBL" id="BTRK01000006">
    <property type="protein sequence ID" value="GMR61209.1"/>
    <property type="molecule type" value="Genomic_DNA"/>
</dbReference>
<keyword evidence="1" id="KW-0812">Transmembrane</keyword>
<accession>A0AAN5DG66</accession>
<dbReference type="SMART" id="SM00703">
    <property type="entry name" value="NRF"/>
    <property type="match status" value="1"/>
</dbReference>
<dbReference type="InterPro" id="IPR006621">
    <property type="entry name" value="Nose-resist-to-fluoxetine_N"/>
</dbReference>
<reference evidence="4" key="1">
    <citation type="submission" date="2022-10" db="EMBL/GenBank/DDBJ databases">
        <title>Genome assembly of Pristionchus species.</title>
        <authorList>
            <person name="Yoshida K."/>
            <person name="Sommer R.J."/>
        </authorList>
    </citation>
    <scope>NUCLEOTIDE SEQUENCE [LARGE SCALE GENOMIC DNA]</scope>
    <source>
        <strain evidence="4">RS5460</strain>
    </source>
</reference>
<evidence type="ECO:0000313" key="4">
    <source>
        <dbReference type="Proteomes" id="UP001328107"/>
    </source>
</evidence>
<protein>
    <recommendedName>
        <fullName evidence="2">Nose resistant-to-fluoxetine protein N-terminal domain-containing protein</fullName>
    </recommendedName>
</protein>
<evidence type="ECO:0000313" key="3">
    <source>
        <dbReference type="EMBL" id="GMR61209.1"/>
    </source>
</evidence>
<feature type="transmembrane region" description="Helical" evidence="1">
    <location>
        <begin position="396"/>
        <end position="412"/>
    </location>
</feature>
<dbReference type="InterPro" id="IPR052728">
    <property type="entry name" value="O2_lipid_transport_reg"/>
</dbReference>
<feature type="transmembrane region" description="Helical" evidence="1">
    <location>
        <begin position="528"/>
        <end position="550"/>
    </location>
</feature>
<dbReference type="PANTHER" id="PTHR11161">
    <property type="entry name" value="O-ACYLTRANSFERASE"/>
    <property type="match status" value="1"/>
</dbReference>
<gene>
    <name evidence="3" type="ORF">PMAYCL1PPCAC_31404</name>
</gene>
<feature type="transmembrane region" description="Helical" evidence="1">
    <location>
        <begin position="454"/>
        <end position="473"/>
    </location>
</feature>
<dbReference type="PANTHER" id="PTHR11161:SF55">
    <property type="entry name" value="NOSE RESISTANT-TO-FLUOXETINE PROTEIN N-TERMINAL DOMAIN-CONTAINING PROTEIN"/>
    <property type="match status" value="1"/>
</dbReference>
<evidence type="ECO:0000256" key="1">
    <source>
        <dbReference type="SAM" id="Phobius"/>
    </source>
</evidence>
<dbReference type="InterPro" id="IPR002656">
    <property type="entry name" value="Acyl_transf_3_dom"/>
</dbReference>
<dbReference type="Pfam" id="PF01757">
    <property type="entry name" value="Acyl_transf_3"/>
    <property type="match status" value="1"/>
</dbReference>
<keyword evidence="1" id="KW-1133">Transmembrane helix</keyword>